<sequence length="118" mass="12897">MIRLCSYPAISCKSASNSSICNLNPPCICVGINYTEFAKLAFCKAFTVREVVDRELIPNMFLELSSTRALLAEAAPATTPEIADRSTEAPPIVNDPQSRLLITLNVDTVPTPPSLNWR</sequence>
<keyword evidence="2" id="KW-1185">Reference proteome</keyword>
<evidence type="ECO:0000313" key="2">
    <source>
        <dbReference type="Proteomes" id="UP001165083"/>
    </source>
</evidence>
<reference evidence="1" key="1">
    <citation type="submission" date="2023-04" db="EMBL/GenBank/DDBJ databases">
        <title>Phytophthora lilii NBRC 32176.</title>
        <authorList>
            <person name="Ichikawa N."/>
            <person name="Sato H."/>
            <person name="Tonouchi N."/>
        </authorList>
    </citation>
    <scope>NUCLEOTIDE SEQUENCE</scope>
    <source>
        <strain evidence="1">NBRC 32176</strain>
    </source>
</reference>
<dbReference type="Proteomes" id="UP001165083">
    <property type="component" value="Unassembled WGS sequence"/>
</dbReference>
<protein>
    <submittedName>
        <fullName evidence="1">Unnamed protein product</fullName>
    </submittedName>
</protein>
<comment type="caution">
    <text evidence="1">The sequence shown here is derived from an EMBL/GenBank/DDBJ whole genome shotgun (WGS) entry which is preliminary data.</text>
</comment>
<evidence type="ECO:0000313" key="1">
    <source>
        <dbReference type="EMBL" id="GMF33558.1"/>
    </source>
</evidence>
<proteinExistence type="predicted"/>
<dbReference type="EMBL" id="BSXW01001087">
    <property type="protein sequence ID" value="GMF33558.1"/>
    <property type="molecule type" value="Genomic_DNA"/>
</dbReference>
<name>A0A9W6X8E3_9STRA</name>
<dbReference type="AlphaFoldDB" id="A0A9W6X8E3"/>
<organism evidence="1 2">
    <name type="scientific">Phytophthora lilii</name>
    <dbReference type="NCBI Taxonomy" id="2077276"/>
    <lineage>
        <taxon>Eukaryota</taxon>
        <taxon>Sar</taxon>
        <taxon>Stramenopiles</taxon>
        <taxon>Oomycota</taxon>
        <taxon>Peronosporomycetes</taxon>
        <taxon>Peronosporales</taxon>
        <taxon>Peronosporaceae</taxon>
        <taxon>Phytophthora</taxon>
    </lineage>
</organism>
<gene>
    <name evidence="1" type="ORF">Plil01_001430000</name>
</gene>
<accession>A0A9W6X8E3</accession>